<gene>
    <name evidence="5" type="ORF">PA27867_2371</name>
</gene>
<dbReference type="SMART" id="SM00895">
    <property type="entry name" value="FCD"/>
    <property type="match status" value="1"/>
</dbReference>
<protein>
    <submittedName>
        <fullName evidence="5">Putative HTH-type transcriptional regulator YdfH</fullName>
    </submittedName>
</protein>
<dbReference type="GO" id="GO:0003700">
    <property type="term" value="F:DNA-binding transcription factor activity"/>
    <property type="evidence" value="ECO:0007669"/>
    <property type="project" value="InterPro"/>
</dbReference>
<dbReference type="Proteomes" id="UP000092582">
    <property type="component" value="Chromosome 1"/>
</dbReference>
<dbReference type="STRING" id="670052.PA27867_2371"/>
<dbReference type="EMBL" id="CP016282">
    <property type="protein sequence ID" value="ANP73321.1"/>
    <property type="molecule type" value="Genomic_DNA"/>
</dbReference>
<reference evidence="5 6" key="1">
    <citation type="submission" date="2016-06" db="EMBL/GenBank/DDBJ databases">
        <title>Genome sequencing of Cryobacterium arcticum PAMC 27867.</title>
        <authorList>
            <person name="Lee J."/>
            <person name="Kim O.-S."/>
        </authorList>
    </citation>
    <scope>NUCLEOTIDE SEQUENCE [LARGE SCALE GENOMIC DNA]</scope>
    <source>
        <strain evidence="5 6">PAMC 27867</strain>
    </source>
</reference>
<keyword evidence="6" id="KW-1185">Reference proteome</keyword>
<evidence type="ECO:0000256" key="1">
    <source>
        <dbReference type="ARBA" id="ARBA00023015"/>
    </source>
</evidence>
<name>A0A1B1BLC7_9MICO</name>
<dbReference type="Gene3D" id="1.20.120.530">
    <property type="entry name" value="GntR ligand-binding domain-like"/>
    <property type="match status" value="1"/>
</dbReference>
<dbReference type="InterPro" id="IPR000524">
    <property type="entry name" value="Tscrpt_reg_HTH_GntR"/>
</dbReference>
<accession>A0A1B1BLC7</accession>
<keyword evidence="1" id="KW-0805">Transcription regulation</keyword>
<dbReference type="PROSITE" id="PS50949">
    <property type="entry name" value="HTH_GNTR"/>
    <property type="match status" value="1"/>
</dbReference>
<proteinExistence type="predicted"/>
<dbReference type="KEGG" id="cart:PA27867_2371"/>
<evidence type="ECO:0000259" key="4">
    <source>
        <dbReference type="PROSITE" id="PS50949"/>
    </source>
</evidence>
<dbReference type="SUPFAM" id="SSF48008">
    <property type="entry name" value="GntR ligand-binding domain-like"/>
    <property type="match status" value="1"/>
</dbReference>
<dbReference type="Pfam" id="PF00392">
    <property type="entry name" value="GntR"/>
    <property type="match status" value="1"/>
</dbReference>
<dbReference type="SMART" id="SM00345">
    <property type="entry name" value="HTH_GNTR"/>
    <property type="match status" value="1"/>
</dbReference>
<dbReference type="InterPro" id="IPR036388">
    <property type="entry name" value="WH-like_DNA-bd_sf"/>
</dbReference>
<keyword evidence="2" id="KW-0238">DNA-binding</keyword>
<dbReference type="AlphaFoldDB" id="A0A1B1BLC7"/>
<evidence type="ECO:0000313" key="5">
    <source>
        <dbReference type="EMBL" id="ANP73321.1"/>
    </source>
</evidence>
<dbReference type="Gene3D" id="1.10.10.10">
    <property type="entry name" value="Winged helix-like DNA-binding domain superfamily/Winged helix DNA-binding domain"/>
    <property type="match status" value="1"/>
</dbReference>
<dbReference type="GO" id="GO:0003677">
    <property type="term" value="F:DNA binding"/>
    <property type="evidence" value="ECO:0007669"/>
    <property type="project" value="UniProtKB-KW"/>
</dbReference>
<dbReference type="InterPro" id="IPR036390">
    <property type="entry name" value="WH_DNA-bd_sf"/>
</dbReference>
<evidence type="ECO:0000256" key="2">
    <source>
        <dbReference type="ARBA" id="ARBA00023125"/>
    </source>
</evidence>
<dbReference type="PATRIC" id="fig|670052.7.peg.2437"/>
<feature type="domain" description="HTH gntR-type" evidence="4">
    <location>
        <begin position="12"/>
        <end position="79"/>
    </location>
</feature>
<keyword evidence="3" id="KW-0804">Transcription</keyword>
<dbReference type="SUPFAM" id="SSF46785">
    <property type="entry name" value="Winged helix' DNA-binding domain"/>
    <property type="match status" value="1"/>
</dbReference>
<organism evidence="5 6">
    <name type="scientific">Cryobacterium arcticum</name>
    <dbReference type="NCBI Taxonomy" id="670052"/>
    <lineage>
        <taxon>Bacteria</taxon>
        <taxon>Bacillati</taxon>
        <taxon>Actinomycetota</taxon>
        <taxon>Actinomycetes</taxon>
        <taxon>Micrococcales</taxon>
        <taxon>Microbacteriaceae</taxon>
        <taxon>Cryobacterium</taxon>
    </lineage>
</organism>
<dbReference type="PANTHER" id="PTHR43537">
    <property type="entry name" value="TRANSCRIPTIONAL REGULATOR, GNTR FAMILY"/>
    <property type="match status" value="1"/>
</dbReference>
<evidence type="ECO:0000313" key="6">
    <source>
        <dbReference type="Proteomes" id="UP000092582"/>
    </source>
</evidence>
<sequence length="250" mass="27274">MSLDDKVTTMSPSLHTRVTEDVGRSIVDGTVPAGSVLLAEEIERRQGVSRSVIREAVRVLGSMGLVESVKRVGIRVLPAARWNAYDPTIIRWRLLGPGKGEQLRSLTELRSAVEPMAAELAARHAGAEVTAELLHVAALMRSAGQSGDLSQFLELDIRFHQLVLHGSGNEMFAKLDEAVAAVLSGRTDLGLMPDHPHQNTLQLHADVAEAIQAGRAGDARAAMELIMRRTYAEVKPTWTNKYDYIDEASH</sequence>
<dbReference type="PANTHER" id="PTHR43537:SF44">
    <property type="entry name" value="GNTR FAMILY REGULATORY PROTEIN"/>
    <property type="match status" value="1"/>
</dbReference>
<dbReference type="InterPro" id="IPR008920">
    <property type="entry name" value="TF_FadR/GntR_C"/>
</dbReference>
<dbReference type="Pfam" id="PF07729">
    <property type="entry name" value="FCD"/>
    <property type="match status" value="1"/>
</dbReference>
<dbReference type="InterPro" id="IPR011711">
    <property type="entry name" value="GntR_C"/>
</dbReference>
<evidence type="ECO:0000256" key="3">
    <source>
        <dbReference type="ARBA" id="ARBA00023163"/>
    </source>
</evidence>